<dbReference type="InterPro" id="IPR037278">
    <property type="entry name" value="ARFGAP/RecO"/>
</dbReference>
<dbReference type="AlphaFoldDB" id="F4Q765"/>
<dbReference type="PRINTS" id="PR00405">
    <property type="entry name" value="REVINTRACTNG"/>
</dbReference>
<dbReference type="InterPro" id="IPR001849">
    <property type="entry name" value="PH_domain"/>
</dbReference>
<reference evidence="9" key="1">
    <citation type="journal article" date="2011" name="Genome Res.">
        <title>Phylogeny-wide analysis of social amoeba genomes highlights ancient origins for complex intercellular communication.</title>
        <authorList>
            <person name="Heidel A.J."/>
            <person name="Lawal H.M."/>
            <person name="Felder M."/>
            <person name="Schilde C."/>
            <person name="Helps N.R."/>
            <person name="Tunggal B."/>
            <person name="Rivero F."/>
            <person name="John U."/>
            <person name="Schleicher M."/>
            <person name="Eichinger L."/>
            <person name="Platzer M."/>
            <person name="Noegel A.A."/>
            <person name="Schaap P."/>
            <person name="Gloeckner G."/>
        </authorList>
    </citation>
    <scope>NUCLEOTIDE SEQUENCE [LARGE SCALE GENOMIC DNA]</scope>
    <source>
        <strain evidence="9">SH3</strain>
    </source>
</reference>
<feature type="domain" description="PH" evidence="6">
    <location>
        <begin position="135"/>
        <end position="232"/>
    </location>
</feature>
<evidence type="ECO:0000259" key="7">
    <source>
        <dbReference type="PROSITE" id="PS50115"/>
    </source>
</evidence>
<dbReference type="GeneID" id="14868195"/>
<dbReference type="Proteomes" id="UP000007797">
    <property type="component" value="Unassembled WGS sequence"/>
</dbReference>
<evidence type="ECO:0000313" key="8">
    <source>
        <dbReference type="EMBL" id="EGG16247.1"/>
    </source>
</evidence>
<dbReference type="FunFam" id="1.10.220.150:FF:000009">
    <property type="entry name" value="stromal membrane-associated protein 1 isoform X1"/>
    <property type="match status" value="1"/>
</dbReference>
<dbReference type="GO" id="GO:0005886">
    <property type="term" value="C:plasma membrane"/>
    <property type="evidence" value="ECO:0007669"/>
    <property type="project" value="TreeGrafter"/>
</dbReference>
<evidence type="ECO:0000256" key="3">
    <source>
        <dbReference type="ARBA" id="ARBA00022771"/>
    </source>
</evidence>
<dbReference type="GO" id="GO:0008270">
    <property type="term" value="F:zinc ion binding"/>
    <property type="evidence" value="ECO:0007669"/>
    <property type="project" value="UniProtKB-KW"/>
</dbReference>
<dbReference type="InterPro" id="IPR038508">
    <property type="entry name" value="ArfGAP_dom_sf"/>
</dbReference>
<dbReference type="OMA" id="AWIRCKY"/>
<dbReference type="GO" id="GO:0005547">
    <property type="term" value="F:phosphatidylinositol-3,4,5-trisphosphate binding"/>
    <property type="evidence" value="ECO:0007669"/>
    <property type="project" value="TreeGrafter"/>
</dbReference>
<dbReference type="Gene3D" id="2.30.29.30">
    <property type="entry name" value="Pleckstrin-homology domain (PH domain)/Phosphotyrosine-binding domain (PTB)"/>
    <property type="match status" value="1"/>
</dbReference>
<evidence type="ECO:0000256" key="2">
    <source>
        <dbReference type="ARBA" id="ARBA00022723"/>
    </source>
</evidence>
<dbReference type="Pfam" id="PF01412">
    <property type="entry name" value="ArfGap"/>
    <property type="match status" value="1"/>
</dbReference>
<sequence length="265" mass="30260">MDDKLKERLKELIRNPDNSTCADCGSPDPQWASVNLTVFVCIVCAGVHRSLGVHISRVKSVNLDSWKETEVAGMEQTNNIKENRNKWEATLPQDFIKPSFGDSIGLKEQWIIVKYMNKAFTPFDYVDSTLKRINLDTKEGWIVKKGDVVKSWKKRWLRLIDSESLQYFKTPYDTKPCGTIHLRDSGQVDSVSEVDSKPFCFIISTPKRRYLISCSTGEEMFKWIQLIRFSVHKLNNSNNSIGNYNNLLNNNSNGNNISSNGSHDS</sequence>
<dbReference type="InterPro" id="IPR011993">
    <property type="entry name" value="PH-like_dom_sf"/>
</dbReference>
<name>F4Q765_CACFS</name>
<dbReference type="FunFam" id="2.30.29.30:FF:000286">
    <property type="entry name" value="PH-protein kinase domain containing protein"/>
    <property type="match status" value="1"/>
</dbReference>
<dbReference type="SMART" id="SM00233">
    <property type="entry name" value="PH"/>
    <property type="match status" value="1"/>
</dbReference>
<dbReference type="EMBL" id="GL883024">
    <property type="protein sequence ID" value="EGG16247.1"/>
    <property type="molecule type" value="Genomic_DNA"/>
</dbReference>
<dbReference type="GO" id="GO:0005737">
    <property type="term" value="C:cytoplasm"/>
    <property type="evidence" value="ECO:0007669"/>
    <property type="project" value="TreeGrafter"/>
</dbReference>
<proteinExistence type="predicted"/>
<organism evidence="8 9">
    <name type="scientific">Cavenderia fasciculata</name>
    <name type="common">Slime mold</name>
    <name type="synonym">Dictyostelium fasciculatum</name>
    <dbReference type="NCBI Taxonomy" id="261658"/>
    <lineage>
        <taxon>Eukaryota</taxon>
        <taxon>Amoebozoa</taxon>
        <taxon>Evosea</taxon>
        <taxon>Eumycetozoa</taxon>
        <taxon>Dictyostelia</taxon>
        <taxon>Acytosteliales</taxon>
        <taxon>Cavenderiaceae</taxon>
        <taxon>Cavenderia</taxon>
    </lineage>
</organism>
<keyword evidence="9" id="KW-1185">Reference proteome</keyword>
<dbReference type="SUPFAM" id="SSF57863">
    <property type="entry name" value="ArfGap/RecO-like zinc finger"/>
    <property type="match status" value="1"/>
</dbReference>
<dbReference type="RefSeq" id="XP_004354631.1">
    <property type="nucleotide sequence ID" value="XM_004354579.1"/>
</dbReference>
<dbReference type="PANTHER" id="PTHR46021:SF2">
    <property type="entry name" value="ARF-GAP WITH DUAL PH DOMAIN-CONTAINING PROTEIN 1"/>
    <property type="match status" value="1"/>
</dbReference>
<dbReference type="GO" id="GO:0005096">
    <property type="term" value="F:GTPase activator activity"/>
    <property type="evidence" value="ECO:0007669"/>
    <property type="project" value="UniProtKB-KW"/>
</dbReference>
<dbReference type="Pfam" id="PF00169">
    <property type="entry name" value="PH"/>
    <property type="match status" value="1"/>
</dbReference>
<evidence type="ECO:0000256" key="1">
    <source>
        <dbReference type="ARBA" id="ARBA00022468"/>
    </source>
</evidence>
<dbReference type="SUPFAM" id="SSF50729">
    <property type="entry name" value="PH domain-like"/>
    <property type="match status" value="1"/>
</dbReference>
<accession>F4Q765</accession>
<keyword evidence="4" id="KW-0862">Zinc</keyword>
<evidence type="ECO:0000313" key="9">
    <source>
        <dbReference type="Proteomes" id="UP000007797"/>
    </source>
</evidence>
<keyword evidence="3 5" id="KW-0863">Zinc-finger</keyword>
<dbReference type="InterPro" id="IPR001164">
    <property type="entry name" value="ArfGAP_dom"/>
</dbReference>
<evidence type="ECO:0000259" key="6">
    <source>
        <dbReference type="PROSITE" id="PS50003"/>
    </source>
</evidence>
<dbReference type="PROSITE" id="PS50115">
    <property type="entry name" value="ARFGAP"/>
    <property type="match status" value="1"/>
</dbReference>
<protein>
    <submittedName>
        <fullName evidence="8">Pleckstrin domain-containing protein</fullName>
    </submittedName>
</protein>
<dbReference type="KEGG" id="dfa:DFA_09277"/>
<dbReference type="OrthoDB" id="983479at2759"/>
<evidence type="ECO:0000256" key="4">
    <source>
        <dbReference type="ARBA" id="ARBA00022833"/>
    </source>
</evidence>
<dbReference type="STRING" id="1054147.F4Q765"/>
<evidence type="ECO:0000256" key="5">
    <source>
        <dbReference type="PROSITE-ProRule" id="PRU00288"/>
    </source>
</evidence>
<gene>
    <name evidence="8" type="ORF">DFA_09277</name>
</gene>
<feature type="domain" description="Arf-GAP" evidence="7">
    <location>
        <begin position="6"/>
        <end position="128"/>
    </location>
</feature>
<dbReference type="PROSITE" id="PS50003">
    <property type="entry name" value="PH_DOMAIN"/>
    <property type="match status" value="1"/>
</dbReference>
<dbReference type="InterPro" id="IPR052589">
    <property type="entry name" value="Arf-GAP_dual-PH_domain"/>
</dbReference>
<keyword evidence="1" id="KW-0343">GTPase activation</keyword>
<dbReference type="SMART" id="SM00105">
    <property type="entry name" value="ArfGap"/>
    <property type="match status" value="1"/>
</dbReference>
<dbReference type="Gene3D" id="1.10.220.150">
    <property type="entry name" value="Arf GTPase activating protein"/>
    <property type="match status" value="1"/>
</dbReference>
<keyword evidence="2" id="KW-0479">Metal-binding</keyword>
<dbReference type="PANTHER" id="PTHR46021">
    <property type="entry name" value="ARF-GAP WITH DUAL PH DOMAIN-CONTAINING PROTEIN 1-LIKE PROTEIN"/>
    <property type="match status" value="1"/>
</dbReference>